<dbReference type="EnsemblProtists" id="PYU1_T012373">
    <property type="protein sequence ID" value="PYU1_T012373"/>
    <property type="gene ID" value="PYU1_G012347"/>
</dbReference>
<dbReference type="EMBL" id="GL376608">
    <property type="status" value="NOT_ANNOTATED_CDS"/>
    <property type="molecule type" value="Genomic_DNA"/>
</dbReference>
<dbReference type="OMA" id="HAFSEFA"/>
<evidence type="ECO:0000313" key="4">
    <source>
        <dbReference type="Proteomes" id="UP000019132"/>
    </source>
</evidence>
<dbReference type="VEuPathDB" id="FungiDB:PYU1_G012347"/>
<sequence length="330" mass="37440">MVTSTMAPVDKHDTMTEVLDLTKPTSDLEVRLLHAFSEFALDRLVYSYRYVKHSSRLATLVVSTTERILTRTGLVALVKMLFAQFQRMGHPWLQYVDEAMGDRIIDVFVGILLLAKEHERESTEREKTLALFDGDLEKGALSTSVSSALGRLSYHERIHALLHGELPRADALLEAFERRAFEAQQQAQASINAAAEARVVMELKDFVPVDEVKRMKETNKALVNEKTQEVAALRAQISALEREKQRLEQDLTDVHNYQESERGQRFVDMEEELARTKLEANQRAHDLRKLELVVEVLRRKRKSKGTKSEAGKSTTTSEGPPSPQNRATTV</sequence>
<accession>K3X574</accession>
<feature type="region of interest" description="Disordered" evidence="2">
    <location>
        <begin position="299"/>
        <end position="330"/>
    </location>
</feature>
<evidence type="ECO:0000256" key="2">
    <source>
        <dbReference type="SAM" id="MobiDB-lite"/>
    </source>
</evidence>
<dbReference type="eggNOG" id="ENOG502RYHY">
    <property type="taxonomic scope" value="Eukaryota"/>
</dbReference>
<keyword evidence="4" id="KW-1185">Reference proteome</keyword>
<dbReference type="Proteomes" id="UP000019132">
    <property type="component" value="Unassembled WGS sequence"/>
</dbReference>
<dbReference type="AlphaFoldDB" id="K3X574"/>
<name>K3X574_GLOUD</name>
<keyword evidence="1" id="KW-0175">Coiled coil</keyword>
<reference evidence="3" key="3">
    <citation type="submission" date="2015-02" db="UniProtKB">
        <authorList>
            <consortium name="EnsemblProtists"/>
        </authorList>
    </citation>
    <scope>IDENTIFICATION</scope>
    <source>
        <strain evidence="3">DAOM BR144</strain>
    </source>
</reference>
<organism evidence="3 4">
    <name type="scientific">Globisporangium ultimum (strain ATCC 200006 / CBS 805.95 / DAOM BR144)</name>
    <name type="common">Pythium ultimum</name>
    <dbReference type="NCBI Taxonomy" id="431595"/>
    <lineage>
        <taxon>Eukaryota</taxon>
        <taxon>Sar</taxon>
        <taxon>Stramenopiles</taxon>
        <taxon>Oomycota</taxon>
        <taxon>Peronosporomycetes</taxon>
        <taxon>Pythiales</taxon>
        <taxon>Pythiaceae</taxon>
        <taxon>Globisporangium</taxon>
    </lineage>
</organism>
<evidence type="ECO:0000256" key="1">
    <source>
        <dbReference type="SAM" id="Coils"/>
    </source>
</evidence>
<dbReference type="HOGENOM" id="CLU_798042_0_0_1"/>
<protein>
    <submittedName>
        <fullName evidence="3">Uncharacterized protein</fullName>
    </submittedName>
</protein>
<reference evidence="4" key="1">
    <citation type="journal article" date="2010" name="Genome Biol.">
        <title>Genome sequence of the necrotrophic plant pathogen Pythium ultimum reveals original pathogenicity mechanisms and effector repertoire.</title>
        <authorList>
            <person name="Levesque C.A."/>
            <person name="Brouwer H."/>
            <person name="Cano L."/>
            <person name="Hamilton J.P."/>
            <person name="Holt C."/>
            <person name="Huitema E."/>
            <person name="Raffaele S."/>
            <person name="Robideau G.P."/>
            <person name="Thines M."/>
            <person name="Win J."/>
            <person name="Zerillo M.M."/>
            <person name="Beakes G.W."/>
            <person name="Boore J.L."/>
            <person name="Busam D."/>
            <person name="Dumas B."/>
            <person name="Ferriera S."/>
            <person name="Fuerstenberg S.I."/>
            <person name="Gachon C.M."/>
            <person name="Gaulin E."/>
            <person name="Govers F."/>
            <person name="Grenville-Briggs L."/>
            <person name="Horner N."/>
            <person name="Hostetler J."/>
            <person name="Jiang R.H."/>
            <person name="Johnson J."/>
            <person name="Krajaejun T."/>
            <person name="Lin H."/>
            <person name="Meijer H.J."/>
            <person name="Moore B."/>
            <person name="Morris P."/>
            <person name="Phuntmart V."/>
            <person name="Puiu D."/>
            <person name="Shetty J."/>
            <person name="Stajich J.E."/>
            <person name="Tripathy S."/>
            <person name="Wawra S."/>
            <person name="van West P."/>
            <person name="Whitty B.R."/>
            <person name="Coutinho P.M."/>
            <person name="Henrissat B."/>
            <person name="Martin F."/>
            <person name="Thomas P.D."/>
            <person name="Tyler B.M."/>
            <person name="De Vries R.P."/>
            <person name="Kamoun S."/>
            <person name="Yandell M."/>
            <person name="Tisserat N."/>
            <person name="Buell C.R."/>
        </authorList>
    </citation>
    <scope>NUCLEOTIDE SEQUENCE</scope>
    <source>
        <strain evidence="4">DAOM:BR144</strain>
    </source>
</reference>
<reference evidence="4" key="2">
    <citation type="submission" date="2010-04" db="EMBL/GenBank/DDBJ databases">
        <authorList>
            <person name="Buell R."/>
            <person name="Hamilton J."/>
            <person name="Hostetler J."/>
        </authorList>
    </citation>
    <scope>NUCLEOTIDE SEQUENCE [LARGE SCALE GENOMIC DNA]</scope>
    <source>
        <strain evidence="4">DAOM:BR144</strain>
    </source>
</reference>
<proteinExistence type="predicted"/>
<feature type="compositionally biased region" description="Polar residues" evidence="2">
    <location>
        <begin position="311"/>
        <end position="330"/>
    </location>
</feature>
<dbReference type="InParanoid" id="K3X574"/>
<evidence type="ECO:0000313" key="3">
    <source>
        <dbReference type="EnsemblProtists" id="PYU1_T012373"/>
    </source>
</evidence>
<feature type="coiled-coil region" evidence="1">
    <location>
        <begin position="223"/>
        <end position="257"/>
    </location>
</feature>